<protein>
    <submittedName>
        <fullName evidence="1">Uncharacterized protein</fullName>
    </submittedName>
</protein>
<dbReference type="PATRIC" id="fig|162209.4.peg.3786"/>
<proteinExistence type="predicted"/>
<sequence length="48" mass="5667">MLRVQPKALFPRVKYEIPIKKMQKGLLFNFLAMFNFNVDFSTKGKPPH</sequence>
<reference evidence="2" key="1">
    <citation type="submission" date="2015-12" db="EMBL/GenBank/DDBJ databases">
        <title>Complete genome sequences of two moderately thermophilic Paenibacillus species.</title>
        <authorList>
            <person name="Butler R.III."/>
            <person name="Wang J."/>
            <person name="Stark B.C."/>
            <person name="Pombert J.-F."/>
        </authorList>
    </citation>
    <scope>NUCLEOTIDE SEQUENCE [LARGE SCALE GENOMIC DNA]</scope>
    <source>
        <strain evidence="2">32O-Y</strain>
    </source>
</reference>
<keyword evidence="2" id="KW-1185">Reference proteome</keyword>
<accession>A0A0U2ULD3</accession>
<evidence type="ECO:0000313" key="2">
    <source>
        <dbReference type="Proteomes" id="UP000061660"/>
    </source>
</evidence>
<organism evidence="1 2">
    <name type="scientific">Paenibacillus naphthalenovorans</name>
    <dbReference type="NCBI Taxonomy" id="162209"/>
    <lineage>
        <taxon>Bacteria</taxon>
        <taxon>Bacillati</taxon>
        <taxon>Bacillota</taxon>
        <taxon>Bacilli</taxon>
        <taxon>Bacillales</taxon>
        <taxon>Paenibacillaceae</taxon>
        <taxon>Paenibacillus</taxon>
    </lineage>
</organism>
<dbReference type="AlphaFoldDB" id="A0A0U2ULD3"/>
<reference evidence="1 2" key="2">
    <citation type="journal article" date="2016" name="Genome Announc.">
        <title>Complete Genome Sequences of Two Interactive Moderate Thermophiles, Paenibacillus napthalenovorans 32O-Y and Paenibacillus sp. 32O-W.</title>
        <authorList>
            <person name="Butler R.R.III."/>
            <person name="Wang J."/>
            <person name="Stark B.C."/>
            <person name="Pombert J.F."/>
        </authorList>
    </citation>
    <scope>NUCLEOTIDE SEQUENCE [LARGE SCALE GENOMIC DNA]</scope>
    <source>
        <strain evidence="1 2">32O-Y</strain>
    </source>
</reference>
<dbReference type="EMBL" id="CP013652">
    <property type="protein sequence ID" value="ALS23900.1"/>
    <property type="molecule type" value="Genomic_DNA"/>
</dbReference>
<name>A0A0U2ULD3_9BACL</name>
<evidence type="ECO:0000313" key="1">
    <source>
        <dbReference type="EMBL" id="ALS23900.1"/>
    </source>
</evidence>
<gene>
    <name evidence="1" type="ORF">IJ22_35620</name>
</gene>
<dbReference type="Proteomes" id="UP000061660">
    <property type="component" value="Chromosome"/>
</dbReference>
<dbReference type="KEGG" id="pnp:IJ22_35620"/>